<evidence type="ECO:0000256" key="9">
    <source>
        <dbReference type="ARBA" id="ARBA00022840"/>
    </source>
</evidence>
<feature type="compositionally biased region" description="Polar residues" evidence="14">
    <location>
        <begin position="487"/>
        <end position="500"/>
    </location>
</feature>
<keyword evidence="8 16" id="KW-0418">Kinase</keyword>
<reference evidence="16 17" key="1">
    <citation type="submission" date="2023-12" db="EMBL/GenBank/DDBJ databases">
        <title>A high-quality genome assembly for Dillenia turbinata (Dilleniales).</title>
        <authorList>
            <person name="Chanderbali A."/>
        </authorList>
    </citation>
    <scope>NUCLEOTIDE SEQUENCE [LARGE SCALE GENOMIC DNA]</scope>
    <source>
        <strain evidence="16">LSX21</strain>
        <tissue evidence="16">Leaf</tissue>
    </source>
</reference>
<dbReference type="FunFam" id="3.30.200.20:FF:000228">
    <property type="entry name" value="Serine/threonine-protein kinase BIK1"/>
    <property type="match status" value="1"/>
</dbReference>
<evidence type="ECO:0000313" key="16">
    <source>
        <dbReference type="EMBL" id="KAK6946539.1"/>
    </source>
</evidence>
<comment type="function">
    <text evidence="12">May be involved in plant defense signaling.</text>
</comment>
<evidence type="ECO:0000256" key="13">
    <source>
        <dbReference type="PROSITE-ProRule" id="PRU10141"/>
    </source>
</evidence>
<feature type="domain" description="Protein kinase" evidence="15">
    <location>
        <begin position="156"/>
        <end position="459"/>
    </location>
</feature>
<dbReference type="InterPro" id="IPR000719">
    <property type="entry name" value="Prot_kinase_dom"/>
</dbReference>
<keyword evidence="11" id="KW-0449">Lipoprotein</keyword>
<gene>
    <name evidence="16" type="ORF">RJ641_014083</name>
</gene>
<keyword evidence="7 13" id="KW-0547">Nucleotide-binding</keyword>
<dbReference type="Gene3D" id="3.30.200.20">
    <property type="entry name" value="Phosphorylase Kinase, domain 1"/>
    <property type="match status" value="2"/>
</dbReference>
<evidence type="ECO:0000313" key="17">
    <source>
        <dbReference type="Proteomes" id="UP001370490"/>
    </source>
</evidence>
<dbReference type="GO" id="GO:0005524">
    <property type="term" value="F:ATP binding"/>
    <property type="evidence" value="ECO:0007669"/>
    <property type="project" value="UniProtKB-UniRule"/>
</dbReference>
<keyword evidence="17" id="KW-1185">Reference proteome</keyword>
<evidence type="ECO:0000256" key="2">
    <source>
        <dbReference type="ARBA" id="ARBA00008684"/>
    </source>
</evidence>
<organism evidence="16 17">
    <name type="scientific">Dillenia turbinata</name>
    <dbReference type="NCBI Taxonomy" id="194707"/>
    <lineage>
        <taxon>Eukaryota</taxon>
        <taxon>Viridiplantae</taxon>
        <taxon>Streptophyta</taxon>
        <taxon>Embryophyta</taxon>
        <taxon>Tracheophyta</taxon>
        <taxon>Spermatophyta</taxon>
        <taxon>Magnoliopsida</taxon>
        <taxon>eudicotyledons</taxon>
        <taxon>Gunneridae</taxon>
        <taxon>Pentapetalae</taxon>
        <taxon>Dilleniales</taxon>
        <taxon>Dilleniaceae</taxon>
        <taxon>Dillenia</taxon>
    </lineage>
</organism>
<dbReference type="PROSITE" id="PS00107">
    <property type="entry name" value="PROTEIN_KINASE_ATP"/>
    <property type="match status" value="1"/>
</dbReference>
<evidence type="ECO:0000256" key="12">
    <source>
        <dbReference type="ARBA" id="ARBA00054261"/>
    </source>
</evidence>
<dbReference type="GO" id="GO:0005886">
    <property type="term" value="C:plasma membrane"/>
    <property type="evidence" value="ECO:0007669"/>
    <property type="project" value="UniProtKB-SubCell"/>
</dbReference>
<dbReference type="PANTHER" id="PTHR47985">
    <property type="entry name" value="OS07G0668900 PROTEIN"/>
    <property type="match status" value="1"/>
</dbReference>
<name>A0AAN8W5J0_9MAGN</name>
<keyword evidence="10" id="KW-0472">Membrane</keyword>
<dbReference type="PANTHER" id="PTHR47985:SF3">
    <property type="entry name" value="SERINE_THREONINE-PROTEIN KINASE PBL21-RELATED"/>
    <property type="match status" value="1"/>
</dbReference>
<dbReference type="InterPro" id="IPR017441">
    <property type="entry name" value="Protein_kinase_ATP_BS"/>
</dbReference>
<evidence type="ECO:0000256" key="11">
    <source>
        <dbReference type="ARBA" id="ARBA00023288"/>
    </source>
</evidence>
<dbReference type="FunFam" id="1.10.510.10:FF:000032">
    <property type="entry name" value="Serine/threonine-protein kinase PBS1"/>
    <property type="match status" value="1"/>
</dbReference>
<dbReference type="SMART" id="SM00220">
    <property type="entry name" value="S_TKc"/>
    <property type="match status" value="2"/>
</dbReference>
<dbReference type="SUPFAM" id="SSF56112">
    <property type="entry name" value="Protein kinase-like (PK-like)"/>
    <property type="match status" value="2"/>
</dbReference>
<dbReference type="FunFam" id="1.10.510.10:FF:000051">
    <property type="entry name" value="Receptor-like serine/threonine-protein kinase ALE2"/>
    <property type="match status" value="1"/>
</dbReference>
<feature type="compositionally biased region" description="Basic and acidic residues" evidence="14">
    <location>
        <begin position="877"/>
        <end position="891"/>
    </location>
</feature>
<keyword evidence="9 13" id="KW-0067">ATP-binding</keyword>
<evidence type="ECO:0000256" key="5">
    <source>
        <dbReference type="ARBA" id="ARBA00022527"/>
    </source>
</evidence>
<keyword evidence="4" id="KW-1003">Cell membrane</keyword>
<accession>A0AAN8W5J0</accession>
<evidence type="ECO:0000256" key="1">
    <source>
        <dbReference type="ARBA" id="ARBA00004193"/>
    </source>
</evidence>
<keyword evidence="6" id="KW-0808">Transferase</keyword>
<dbReference type="PROSITE" id="PS50011">
    <property type="entry name" value="PROTEIN_KINASE_DOM"/>
    <property type="match status" value="2"/>
</dbReference>
<evidence type="ECO:0000256" key="4">
    <source>
        <dbReference type="ARBA" id="ARBA00022475"/>
    </source>
</evidence>
<evidence type="ECO:0000256" key="10">
    <source>
        <dbReference type="ARBA" id="ARBA00023136"/>
    </source>
</evidence>
<feature type="compositionally biased region" description="Basic residues" evidence="14">
    <location>
        <begin position="897"/>
        <end position="912"/>
    </location>
</feature>
<feature type="domain" description="Protein kinase" evidence="15">
    <location>
        <begin position="596"/>
        <end position="881"/>
    </location>
</feature>
<feature type="region of interest" description="Disordered" evidence="14">
    <location>
        <begin position="877"/>
        <end position="929"/>
    </location>
</feature>
<feature type="region of interest" description="Disordered" evidence="14">
    <location>
        <begin position="466"/>
        <end position="500"/>
    </location>
</feature>
<dbReference type="CDD" id="cd14066">
    <property type="entry name" value="STKc_IRAK"/>
    <property type="match status" value="1"/>
</dbReference>
<comment type="subcellular location">
    <subcellularLocation>
        <location evidence="1">Cell membrane</location>
        <topology evidence="1">Lipid-anchor</topology>
    </subcellularLocation>
</comment>
<dbReference type="GO" id="GO:0004674">
    <property type="term" value="F:protein serine/threonine kinase activity"/>
    <property type="evidence" value="ECO:0007669"/>
    <property type="project" value="UniProtKB-KW"/>
</dbReference>
<comment type="caution">
    <text evidence="16">The sequence shown here is derived from an EMBL/GenBank/DDBJ whole genome shotgun (WGS) entry which is preliminary data.</text>
</comment>
<evidence type="ECO:0000256" key="3">
    <source>
        <dbReference type="ARBA" id="ARBA00012513"/>
    </source>
</evidence>
<dbReference type="Pfam" id="PF07714">
    <property type="entry name" value="PK_Tyr_Ser-Thr"/>
    <property type="match status" value="2"/>
</dbReference>
<evidence type="ECO:0000256" key="6">
    <source>
        <dbReference type="ARBA" id="ARBA00022679"/>
    </source>
</evidence>
<dbReference type="InterPro" id="IPR001245">
    <property type="entry name" value="Ser-Thr/Tyr_kinase_cat_dom"/>
</dbReference>
<feature type="binding site" evidence="13">
    <location>
        <position position="632"/>
    </location>
    <ligand>
        <name>ATP</name>
        <dbReference type="ChEBI" id="CHEBI:30616"/>
    </ligand>
</feature>
<dbReference type="PROSITE" id="PS00108">
    <property type="entry name" value="PROTEIN_KINASE_ST"/>
    <property type="match status" value="2"/>
</dbReference>
<dbReference type="EC" id="2.7.11.1" evidence="3"/>
<comment type="similarity">
    <text evidence="2">Belongs to the protein kinase superfamily. Ser/Thr protein kinase family.</text>
</comment>
<dbReference type="EMBL" id="JBAMMX010000002">
    <property type="protein sequence ID" value="KAK6946539.1"/>
    <property type="molecule type" value="Genomic_DNA"/>
</dbReference>
<evidence type="ECO:0000256" key="8">
    <source>
        <dbReference type="ARBA" id="ARBA00022777"/>
    </source>
</evidence>
<dbReference type="Gene3D" id="1.10.510.10">
    <property type="entry name" value="Transferase(Phosphotransferase) domain 1"/>
    <property type="match status" value="2"/>
</dbReference>
<evidence type="ECO:0000256" key="14">
    <source>
        <dbReference type="SAM" id="MobiDB-lite"/>
    </source>
</evidence>
<sequence length="929" mass="102975">MSVESQETAIASEDKIPYTVSFLPVRRIQPFNCSEHSQHEIWLLMVPKRLMANTQLKDCGEFFALDLQFNKMGIFSCFVPRKKDVRKIGDSNRIRSAARYSPDSSEKFAASGRGKASSSTTGEFAEQGKDNHGNGSKGTPAKSFTFRELALATKNFKPMNMIGEGGFGKSVAIKLLNHGGLQGNQEFIVEVLMLSLLHHPNLVKLIGYCAEGDQRLLVYEYLPLGSLEGHLFDVSPDKEPLEWNTRIKIAVGTARGLEYLHCRADPPVIYRDLKSANILLNNDFSPKLSDFGLAKLGPVGDKTHVSTRVMGTYGYCAPEYAMSGKLTLKSDVYSFGVVLLELITGRRAIDPIRCHGEQNLVNWVSKCLSDPSFLSISAVHLNMVNCYNATFIRAAARKCPARPFFKDRRKFVHLVDPLLQGRYPLRCLYHAIAIAAMCLQEQPTFRPLIGDVLVALEYLASLPYNPEASSTRSPPPASPSQRERRISQVSNNQTPATTGQISTGIDPSFILDLYLSPKLTLLMYVGFGLIVENVHKSPGVSQTTSSGGSSLSVNSRFSAASGGGSFYEAFPNGQILPSANLMIFTFPELKNATKNFRSDTVLGEGGFGKVFKGWLDEKASSKTGSGSVIAIKRLSSESMQGFQEWQSEVNFLGRLCHPNLVRLVGYCWEENELLLVYEFMQKGSLENHLFGRGAAVQPLPWDIRLKIAIGAARGLAFLHTSDKQVIYRDFKASNILLDGSYNAKLSDFGLAKLGPSASQSHVTTRVMGTYGYAAPEYVATGHLYVKSDVYGFGVVLVEMLTGLRALDTNRPSGQHNLVDWIKPYLHDRRKLKSIMDSHLDSRYPAKAAFQTAQLALKCLEPEPKSRPSMKEVLETLEHIKSSKEKPREPRNHSTHPTAHRHTQQPSHHRSPLHPKPDFYRANQHSPQLG</sequence>
<dbReference type="InterPro" id="IPR008271">
    <property type="entry name" value="Ser/Thr_kinase_AS"/>
</dbReference>
<dbReference type="InterPro" id="IPR011009">
    <property type="entry name" value="Kinase-like_dom_sf"/>
</dbReference>
<evidence type="ECO:0000259" key="15">
    <source>
        <dbReference type="PROSITE" id="PS50011"/>
    </source>
</evidence>
<dbReference type="Proteomes" id="UP001370490">
    <property type="component" value="Unassembled WGS sequence"/>
</dbReference>
<proteinExistence type="inferred from homology"/>
<keyword evidence="5" id="KW-0723">Serine/threonine-protein kinase</keyword>
<feature type="region of interest" description="Disordered" evidence="14">
    <location>
        <begin position="96"/>
        <end position="141"/>
    </location>
</feature>
<dbReference type="AlphaFoldDB" id="A0AAN8W5J0"/>
<evidence type="ECO:0000256" key="7">
    <source>
        <dbReference type="ARBA" id="ARBA00022741"/>
    </source>
</evidence>
<protein>
    <recommendedName>
        <fullName evidence="3">non-specific serine/threonine protein kinase</fullName>
        <ecNumber evidence="3">2.7.11.1</ecNumber>
    </recommendedName>
</protein>